<name>A0ABV6XAT3_9ACTN</name>
<organism evidence="2 3">
    <name type="scientific">Streptacidiphilus alkalitolerans</name>
    <dbReference type="NCBI Taxonomy" id="3342712"/>
    <lineage>
        <taxon>Bacteria</taxon>
        <taxon>Bacillati</taxon>
        <taxon>Actinomycetota</taxon>
        <taxon>Actinomycetes</taxon>
        <taxon>Kitasatosporales</taxon>
        <taxon>Streptomycetaceae</taxon>
        <taxon>Streptacidiphilus</taxon>
    </lineage>
</organism>
<dbReference type="RefSeq" id="WP_380558351.1">
    <property type="nucleotide sequence ID" value="NZ_JBHEZY010000018.1"/>
</dbReference>
<gene>
    <name evidence="2" type="ORF">ACEZDB_32395</name>
</gene>
<evidence type="ECO:0000313" key="3">
    <source>
        <dbReference type="Proteomes" id="UP001592530"/>
    </source>
</evidence>
<evidence type="ECO:0000313" key="2">
    <source>
        <dbReference type="EMBL" id="MFC1435351.1"/>
    </source>
</evidence>
<feature type="compositionally biased region" description="Basic and acidic residues" evidence="1">
    <location>
        <begin position="88"/>
        <end position="97"/>
    </location>
</feature>
<protein>
    <submittedName>
        <fullName evidence="2">XRE family transcriptional regulator</fullName>
    </submittedName>
</protein>
<comment type="caution">
    <text evidence="2">The sequence shown here is derived from an EMBL/GenBank/DDBJ whole genome shotgun (WGS) entry which is preliminary data.</text>
</comment>
<dbReference type="Proteomes" id="UP001592530">
    <property type="component" value="Unassembled WGS sequence"/>
</dbReference>
<proteinExistence type="predicted"/>
<sequence length="465" mass="50303">MSDSSVLLDAPQSPDHLLGTQLRNLRKAMPGKPSHKALGALVLVSGSLIGRIEDGSRKCLPDLAQRLDEVMGTDGVLYRMALYAAAESDKRRRESDRHKRRQKPVARSDGGQGILGGEAALTASDGSPLDRRSFITAAGVTALAPGVLRDLVANLEIRAPRTSVHTSDIDEIHSAAAVLKTLDGRHGGGGIVRQLAVTQLKDSLELIQVCPQPLRGSLFTAVGRLSVVIGQSAFDTYAHADARRVFELATTCAEEANDWGLRGYAYSWRSRQETWCGDADRGLTYAELGLARADRLTPTEQAWLLNAKARALAKMGRVQETLAAVGASDEAFARAVPGAERPWMSFYDQAQHAGDTGHAWFDIALVTGNPTEPIARLQSAVDHHGAGYVRSRALSRTKLATLQMRLGDPQEASQSALTALDEVGHLRSRRAADDLRSLYQVTTPHKHSDDVAHLRQRIKTTLESA</sequence>
<reference evidence="2 3" key="1">
    <citation type="submission" date="2024-09" db="EMBL/GenBank/DDBJ databases">
        <authorList>
            <person name="Lee S.D."/>
        </authorList>
    </citation>
    <scope>NUCLEOTIDE SEQUENCE [LARGE SCALE GENOMIC DNA]</scope>
    <source>
        <strain evidence="2 3">N1-3</strain>
    </source>
</reference>
<accession>A0ABV6XAT3</accession>
<dbReference type="EMBL" id="JBHEZY010000018">
    <property type="protein sequence ID" value="MFC1435351.1"/>
    <property type="molecule type" value="Genomic_DNA"/>
</dbReference>
<feature type="region of interest" description="Disordered" evidence="1">
    <location>
        <begin position="88"/>
        <end position="117"/>
    </location>
</feature>
<evidence type="ECO:0000256" key="1">
    <source>
        <dbReference type="SAM" id="MobiDB-lite"/>
    </source>
</evidence>